<dbReference type="InterPro" id="IPR013083">
    <property type="entry name" value="Znf_RING/FYVE/PHD"/>
</dbReference>
<accession>A0A9P7YTC1</accession>
<feature type="region of interest" description="Disordered" evidence="1">
    <location>
        <begin position="88"/>
        <end position="129"/>
    </location>
</feature>
<feature type="region of interest" description="Disordered" evidence="1">
    <location>
        <begin position="453"/>
        <end position="538"/>
    </location>
</feature>
<dbReference type="InterPro" id="IPR003511">
    <property type="entry name" value="HORMA_dom"/>
</dbReference>
<dbReference type="Pfam" id="PF02301">
    <property type="entry name" value="HORMA"/>
    <property type="match status" value="1"/>
</dbReference>
<evidence type="ECO:0000259" key="2">
    <source>
        <dbReference type="Pfam" id="PF02301"/>
    </source>
</evidence>
<dbReference type="Proteomes" id="UP000824998">
    <property type="component" value="Unassembled WGS sequence"/>
</dbReference>
<evidence type="ECO:0000313" key="3">
    <source>
        <dbReference type="EMBL" id="KAG9239042.1"/>
    </source>
</evidence>
<dbReference type="SUPFAM" id="SSF57903">
    <property type="entry name" value="FYVE/PHD zinc finger"/>
    <property type="match status" value="1"/>
</dbReference>
<dbReference type="EMBL" id="MU251362">
    <property type="protein sequence ID" value="KAG9239042.1"/>
    <property type="molecule type" value="Genomic_DNA"/>
</dbReference>
<dbReference type="AlphaFoldDB" id="A0A9P7YTC1"/>
<feature type="compositionally biased region" description="Basic and acidic residues" evidence="1">
    <location>
        <begin position="479"/>
        <end position="491"/>
    </location>
</feature>
<reference evidence="3" key="1">
    <citation type="journal article" date="2021" name="IMA Fungus">
        <title>Genomic characterization of three marine fungi, including Emericellopsis atlantica sp. nov. with signatures of a generalist lifestyle and marine biomass degradation.</title>
        <authorList>
            <person name="Hagestad O.C."/>
            <person name="Hou L."/>
            <person name="Andersen J.H."/>
            <person name="Hansen E.H."/>
            <person name="Altermark B."/>
            <person name="Li C."/>
            <person name="Kuhnert E."/>
            <person name="Cox R.J."/>
            <person name="Crous P.W."/>
            <person name="Spatafora J.W."/>
            <person name="Lail K."/>
            <person name="Amirebrahimi M."/>
            <person name="Lipzen A."/>
            <person name="Pangilinan J."/>
            <person name="Andreopoulos W."/>
            <person name="Hayes R.D."/>
            <person name="Ng V."/>
            <person name="Grigoriev I.V."/>
            <person name="Jackson S.A."/>
            <person name="Sutton T.D.S."/>
            <person name="Dobson A.D.W."/>
            <person name="Rama T."/>
        </authorList>
    </citation>
    <scope>NUCLEOTIDE SEQUENCE</scope>
    <source>
        <strain evidence="3">TRa018bII</strain>
    </source>
</reference>
<sequence length="753" mass="84771">MASATILQVVAQSRSRSFLSISKGNKAKLITRLPRFPPSTLRSSILNHPCYLSSSIPISSFLSINFWILGSPLCIVADLRSPRHIASMAPPRTRGMTSSLLKDSTGVDMSSSRADQPSASSHSGIRKQTTTALVSELPERQNLLFKSRFRLRGDTGESTSLNLLSPVASSAPRPQLITRPTIETKLYMSHSIELSKIALTASFSYIAWSRKIFGRAHTFPRRIFDPNIPDLTYESYKNGNKTEFQYERTPEMTDYLVIGRGQHQAADKLLYWLETGAHDALEKSYLDRVQLNFHEYGAPVTPNTLVESYTIAISYPRGPNGDQTADRDVKSTMKVHEANEECYNMVDGVAQNLAQELRRTGAGRFGSTILDKSKMTMRLWFTKETPSDYRIPGFNTNDFLTETENLSPPDNRMVMQTSFHQLEGYLHKDDLQAPIPDSIRHLENGLEMSNRAALNPSDCSTLSEHSELDLSNPGQLSKGDTEVRTQLERMSKLKTIGITRGEDTETQDTQRLPPRSRLRDGNNRIESGPSQPESDKYSDVKFPNIHYELQCECGLNDEPDLFIKCDRCGQGKHTICYGYLPPDRFEGNILCYTCQSTGTRSKQICLARRVVHNLRDKSQPCGSVFNILDHDDSYTRDLLRELVLQKWIMKTPKGTKYKVGASDEKFREANGLFDPKLNLKSLSPFFQLAAHREHEENTSPPKRRSQEEATIHHPFGTSTPLGKRIGSNPFQLGSRKLARIAEAYSPMSTASQR</sequence>
<evidence type="ECO:0000313" key="4">
    <source>
        <dbReference type="Proteomes" id="UP000824998"/>
    </source>
</evidence>
<keyword evidence="4" id="KW-1185">Reference proteome</keyword>
<organism evidence="3 4">
    <name type="scientific">Amylocarpus encephaloides</name>
    <dbReference type="NCBI Taxonomy" id="45428"/>
    <lineage>
        <taxon>Eukaryota</taxon>
        <taxon>Fungi</taxon>
        <taxon>Dikarya</taxon>
        <taxon>Ascomycota</taxon>
        <taxon>Pezizomycotina</taxon>
        <taxon>Leotiomycetes</taxon>
        <taxon>Helotiales</taxon>
        <taxon>Helotiales incertae sedis</taxon>
        <taxon>Amylocarpus</taxon>
    </lineage>
</organism>
<feature type="compositionally biased region" description="Low complexity" evidence="1">
    <location>
        <begin position="110"/>
        <end position="123"/>
    </location>
</feature>
<protein>
    <submittedName>
        <fullName evidence="3">HORMA domain-containing protein</fullName>
    </submittedName>
</protein>
<evidence type="ECO:0000256" key="1">
    <source>
        <dbReference type="SAM" id="MobiDB-lite"/>
    </source>
</evidence>
<feature type="domain" description="HORMA" evidence="2">
    <location>
        <begin position="191"/>
        <end position="401"/>
    </location>
</feature>
<comment type="caution">
    <text evidence="3">The sequence shown here is derived from an EMBL/GenBank/DDBJ whole genome shotgun (WGS) entry which is preliminary data.</text>
</comment>
<dbReference type="Gene3D" id="3.30.40.10">
    <property type="entry name" value="Zinc/RING finger domain, C3HC4 (zinc finger)"/>
    <property type="match status" value="1"/>
</dbReference>
<dbReference type="InterPro" id="IPR036570">
    <property type="entry name" value="HORMA_dom_sf"/>
</dbReference>
<name>A0A9P7YTC1_9HELO</name>
<gene>
    <name evidence="3" type="ORF">BJ875DRAFT_491885</name>
</gene>
<dbReference type="Gene3D" id="3.30.900.10">
    <property type="entry name" value="HORMA domain"/>
    <property type="match status" value="1"/>
</dbReference>
<dbReference type="OrthoDB" id="1928087at2759"/>
<dbReference type="InterPro" id="IPR011011">
    <property type="entry name" value="Znf_FYVE_PHD"/>
</dbReference>
<proteinExistence type="predicted"/>